<evidence type="ECO:0000313" key="3">
    <source>
        <dbReference type="EMBL" id="RTG99578.1"/>
    </source>
</evidence>
<dbReference type="Proteomes" id="UP000288347">
    <property type="component" value="Unassembled WGS sequence"/>
</dbReference>
<dbReference type="Proteomes" id="UP000288073">
    <property type="component" value="Unassembled WGS sequence"/>
</dbReference>
<proteinExistence type="inferred from homology"/>
<evidence type="ECO:0000313" key="19">
    <source>
        <dbReference type="Proteomes" id="UP000287306"/>
    </source>
</evidence>
<evidence type="ECO:0000313" key="12">
    <source>
        <dbReference type="EMBL" id="RTI11192.1"/>
    </source>
</evidence>
<evidence type="ECO:0000313" key="20">
    <source>
        <dbReference type="Proteomes" id="UP000287439"/>
    </source>
</evidence>
<organism evidence="4 20">
    <name type="scientific">Thermus scotoductus</name>
    <dbReference type="NCBI Taxonomy" id="37636"/>
    <lineage>
        <taxon>Bacteria</taxon>
        <taxon>Thermotogati</taxon>
        <taxon>Deinococcota</taxon>
        <taxon>Deinococci</taxon>
        <taxon>Thermales</taxon>
        <taxon>Thermaceae</taxon>
        <taxon>Thermus</taxon>
    </lineage>
</organism>
<dbReference type="EMBL" id="PEMH01000396">
    <property type="protein sequence ID" value="RTH96662.1"/>
    <property type="molecule type" value="Genomic_DNA"/>
</dbReference>
<evidence type="ECO:0000313" key="11">
    <source>
        <dbReference type="EMBL" id="RTI10336.1"/>
    </source>
</evidence>
<evidence type="ECO:0000313" key="4">
    <source>
        <dbReference type="EMBL" id="RTH13868.1"/>
    </source>
</evidence>
<keyword evidence="21" id="KW-1185">Reference proteome</keyword>
<evidence type="ECO:0000313" key="22">
    <source>
        <dbReference type="Proteomes" id="UP000288051"/>
    </source>
</evidence>
<evidence type="ECO:0000313" key="24">
    <source>
        <dbReference type="Proteomes" id="UP000288082"/>
    </source>
</evidence>
<gene>
    <name evidence="13" type="ORF">CSW23_10765</name>
    <name evidence="11" type="ORF">CSW25_00010</name>
    <name evidence="12" type="ORF">CSW27_12955</name>
    <name evidence="9" type="ORF">CSW29_12810</name>
    <name evidence="10" type="ORF">CSW30_13875</name>
    <name evidence="7" type="ORF">CSW33_12380</name>
    <name evidence="8" type="ORF">CSW37_00650</name>
    <name evidence="5" type="ORF">CSW38_12920</name>
    <name evidence="6" type="ORF">CSW40_07085</name>
    <name evidence="4" type="ORF">CSW41_13180</name>
    <name evidence="3" type="ORF">CSW47_15690</name>
    <name evidence="2" type="ORF">CSW50_14465</name>
</gene>
<dbReference type="EMBL" id="PEMG01000466">
    <property type="protein sequence ID" value="RTI04135.1"/>
    <property type="molecule type" value="Genomic_DNA"/>
</dbReference>
<dbReference type="Proteomes" id="UP000287962">
    <property type="component" value="Unassembled WGS sequence"/>
</dbReference>
<dbReference type="EMBL" id="PELZ01000013">
    <property type="protein sequence ID" value="RTH40189.1"/>
    <property type="molecule type" value="Genomic_DNA"/>
</dbReference>
<dbReference type="Gene3D" id="2.30.30.140">
    <property type="match status" value="1"/>
</dbReference>
<evidence type="ECO:0000313" key="7">
    <source>
        <dbReference type="EMBL" id="RTH29396.1"/>
    </source>
</evidence>
<dbReference type="EMBL" id="PELV01000424">
    <property type="protein sequence ID" value="RTH13868.1"/>
    <property type="molecule type" value="Genomic_DNA"/>
</dbReference>
<accession>A0A430RIA0</accession>
<dbReference type="Proteomes" id="UP000287306">
    <property type="component" value="Unassembled WGS sequence"/>
</dbReference>
<evidence type="ECO:0000313" key="15">
    <source>
        <dbReference type="Proteomes" id="UP000286734"/>
    </source>
</evidence>
<dbReference type="SUPFAM" id="SSF159127">
    <property type="entry name" value="HupF/HypC-like"/>
    <property type="match status" value="1"/>
</dbReference>
<evidence type="ECO:0000313" key="9">
    <source>
        <dbReference type="EMBL" id="RTH96662.1"/>
    </source>
</evidence>
<name>A0A430RIA0_THESC</name>
<dbReference type="Proteomes" id="UP000286734">
    <property type="component" value="Unassembled WGS sequence"/>
</dbReference>
<dbReference type="RefSeq" id="WP_014511318.1">
    <property type="nucleotide sequence ID" value="NZ_PELL01000393.1"/>
</dbReference>
<dbReference type="EMBL" id="PEML01000001">
    <property type="protein sequence ID" value="RTI10336.1"/>
    <property type="molecule type" value="Genomic_DNA"/>
</dbReference>
<dbReference type="Proteomes" id="UP000286712">
    <property type="component" value="Unassembled WGS sequence"/>
</dbReference>
<dbReference type="EMBL" id="PELW01000188">
    <property type="protein sequence ID" value="RTH25254.1"/>
    <property type="molecule type" value="Genomic_DNA"/>
</dbReference>
<dbReference type="Proteomes" id="UP000287439">
    <property type="component" value="Unassembled WGS sequence"/>
</dbReference>
<dbReference type="Proteomes" id="UP000287173">
    <property type="component" value="Unassembled WGS sequence"/>
</dbReference>
<evidence type="ECO:0000313" key="5">
    <source>
        <dbReference type="EMBL" id="RTH22574.1"/>
    </source>
</evidence>
<evidence type="ECO:0000313" key="6">
    <source>
        <dbReference type="EMBL" id="RTH25254.1"/>
    </source>
</evidence>
<evidence type="ECO:0000313" key="17">
    <source>
        <dbReference type="Proteomes" id="UP000287155"/>
    </source>
</evidence>
<dbReference type="EMBL" id="PELM01000490">
    <property type="protein sequence ID" value="RTG98851.1"/>
    <property type="molecule type" value="Genomic_DNA"/>
</dbReference>
<evidence type="ECO:0000313" key="2">
    <source>
        <dbReference type="EMBL" id="RTG98851.1"/>
    </source>
</evidence>
<sequence>MELELYGSCTLDQDGCATCGDVAVPVRVLAVEEGIAFVEDRLGQQTHVAVDFVPDARPGEVILVHAGVAIGRAQE</sequence>
<reference evidence="14 15" key="2">
    <citation type="journal article" date="2019" name="Extremophiles">
        <title>Biogeography of thermophiles and predominance of Thermus scotoductus in domestic water heaters.</title>
        <authorList>
            <person name="Wilpiszeski R.L."/>
            <person name="Zhang Z."/>
            <person name="House C.H."/>
        </authorList>
    </citation>
    <scope>NUCLEOTIDE SEQUENCE [LARGE SCALE GENOMIC DNA]</scope>
    <source>
        <strain evidence="13 23">10_S10</strain>
        <strain evidence="11 21">12_S12</strain>
        <strain evidence="12 17">14_S14</strain>
        <strain evidence="9 25">16_S16</strain>
        <strain evidence="10 18">17_S17</strain>
        <strain evidence="7 16">20_S20</strain>
        <strain evidence="8 22">24_S24</strain>
        <strain evidence="5 19">25_S25</strain>
        <strain evidence="6 14">27_S27</strain>
        <strain evidence="4 20">28_S28</strain>
        <strain evidence="3 15">34_S34</strain>
        <strain evidence="2 24">38_S38</strain>
    </source>
</reference>
<dbReference type="InterPro" id="IPR001109">
    <property type="entry name" value="Hydrogenase_HupF/HypC"/>
</dbReference>
<reference evidence="11" key="1">
    <citation type="submission" date="2017-10" db="EMBL/GenBank/DDBJ databases">
        <authorList>
            <person name="Wilpiszeski R.L."/>
            <person name="Zhidan Z."/>
            <person name="House C.H."/>
        </authorList>
    </citation>
    <scope>NUCLEOTIDE SEQUENCE</scope>
    <source>
        <strain evidence="11">12_S12</strain>
    </source>
</reference>
<evidence type="ECO:0000313" key="25">
    <source>
        <dbReference type="Proteomes" id="UP000288347"/>
    </source>
</evidence>
<dbReference type="EMBL" id="PELY01000430">
    <property type="protein sequence ID" value="RTH22574.1"/>
    <property type="molecule type" value="Genomic_DNA"/>
</dbReference>
<evidence type="ECO:0000313" key="23">
    <source>
        <dbReference type="Proteomes" id="UP000288073"/>
    </source>
</evidence>
<evidence type="ECO:0000313" key="18">
    <source>
        <dbReference type="Proteomes" id="UP000287173"/>
    </source>
</evidence>
<dbReference type="EMBL" id="PEMD01000326">
    <property type="protein sequence ID" value="RTH29396.1"/>
    <property type="molecule type" value="Genomic_DNA"/>
</dbReference>
<evidence type="ECO:0000313" key="10">
    <source>
        <dbReference type="EMBL" id="RTI04135.1"/>
    </source>
</evidence>
<evidence type="ECO:0000313" key="16">
    <source>
        <dbReference type="Proteomes" id="UP000286928"/>
    </source>
</evidence>
<dbReference type="EMBL" id="PELP01000575">
    <property type="protein sequence ID" value="RTG99578.1"/>
    <property type="molecule type" value="Genomic_DNA"/>
</dbReference>
<evidence type="ECO:0000256" key="1">
    <source>
        <dbReference type="ARBA" id="ARBA00006018"/>
    </source>
</evidence>
<comment type="similarity">
    <text evidence="1">Belongs to the HupF/HypC family.</text>
</comment>
<comment type="caution">
    <text evidence="4">The sequence shown here is derived from an EMBL/GenBank/DDBJ whole genome shotgun (WGS) entry which is preliminary data.</text>
</comment>
<dbReference type="Proteomes" id="UP000286928">
    <property type="component" value="Unassembled WGS sequence"/>
</dbReference>
<evidence type="ECO:0000313" key="8">
    <source>
        <dbReference type="EMBL" id="RTH40189.1"/>
    </source>
</evidence>
<dbReference type="EMBL" id="PEMN01000358">
    <property type="protein sequence ID" value="RTI14457.1"/>
    <property type="molecule type" value="Genomic_DNA"/>
</dbReference>
<dbReference type="EMBL" id="PEMJ01000358">
    <property type="protein sequence ID" value="RTI11192.1"/>
    <property type="molecule type" value="Genomic_DNA"/>
</dbReference>
<dbReference type="Pfam" id="PF01455">
    <property type="entry name" value="HupF_HypC"/>
    <property type="match status" value="1"/>
</dbReference>
<evidence type="ECO:0000313" key="21">
    <source>
        <dbReference type="Proteomes" id="UP000287962"/>
    </source>
</evidence>
<dbReference type="AlphaFoldDB" id="A0A430RIA0"/>
<dbReference type="Proteomes" id="UP000288051">
    <property type="component" value="Unassembled WGS sequence"/>
</dbReference>
<evidence type="ECO:0000313" key="14">
    <source>
        <dbReference type="Proteomes" id="UP000286712"/>
    </source>
</evidence>
<evidence type="ECO:0000313" key="13">
    <source>
        <dbReference type="EMBL" id="RTI14457.1"/>
    </source>
</evidence>
<dbReference type="Proteomes" id="UP000287155">
    <property type="component" value="Unassembled WGS sequence"/>
</dbReference>
<protein>
    <submittedName>
        <fullName evidence="4">Hydrogenase maturation protein</fullName>
    </submittedName>
</protein>
<dbReference type="Proteomes" id="UP000288082">
    <property type="component" value="Unassembled WGS sequence"/>
</dbReference>